<name>A8AA66_IGNH4</name>
<dbReference type="Gene3D" id="3.30.70.1900">
    <property type="match status" value="1"/>
</dbReference>
<evidence type="ECO:0000259" key="1">
    <source>
        <dbReference type="Pfam" id="PF10040"/>
    </source>
</evidence>
<dbReference type="HOGENOM" id="CLU_901968_0_0_2"/>
<accession>A8AA66</accession>
<dbReference type="KEGG" id="iho:Igni_0636"/>
<evidence type="ECO:0000313" key="3">
    <source>
        <dbReference type="Proteomes" id="UP000000262"/>
    </source>
</evidence>
<dbReference type="Pfam" id="PF10040">
    <property type="entry name" value="CRISPR_Cas6"/>
    <property type="match status" value="1"/>
</dbReference>
<gene>
    <name evidence="2" type="ordered locus">Igni_0636</name>
</gene>
<feature type="domain" description="CRISPR-associated protein Cas6 C-terminal" evidence="1">
    <location>
        <begin position="120"/>
        <end position="231"/>
    </location>
</feature>
<dbReference type="InterPro" id="IPR019267">
    <property type="entry name" value="CRISPR-assoc_Cas6_C"/>
</dbReference>
<evidence type="ECO:0000313" key="2">
    <source>
        <dbReference type="EMBL" id="ABU81818.1"/>
    </source>
</evidence>
<keyword evidence="3" id="KW-1185">Reference proteome</keyword>
<dbReference type="eggNOG" id="arCOG01437">
    <property type="taxonomic scope" value="Archaea"/>
</dbReference>
<dbReference type="EMBL" id="CP000816">
    <property type="protein sequence ID" value="ABU81818.1"/>
    <property type="molecule type" value="Genomic_DNA"/>
</dbReference>
<dbReference type="AlphaFoldDB" id="A8AA66"/>
<dbReference type="GeneID" id="5561986"/>
<dbReference type="RefSeq" id="WP_011998670.1">
    <property type="nucleotide sequence ID" value="NC_009776.1"/>
</dbReference>
<sequence>MITSVDVVLQITELKKIRVWKGVFAAKVVFDAFKSVDVDPDFPFHVVPPEKLSTEVKPGTEVSFKVNFWGEVASAPAKLAEGLLNVEYVLPIKVDVKTVEVESPPKGGDEPVAVFFRVTHGPTLYRFHGAWVPLPSAPRAVYSLFKRMSEVTGTDLKGYADSISSKVEVVGGRPRFSTFKIHKGDELPAFFGRVSYYGIMEEDLALKLLWALKYSHYFGLGSNVSLGFGDVKEVKVEKPPFEVPVKKYLTSSTSSES</sequence>
<dbReference type="OrthoDB" id="21415at2157"/>
<reference evidence="2 3" key="1">
    <citation type="journal article" date="2008" name="Genome Biol.">
        <title>A genomic analysis of the archaeal system Ignicoccus hospitalis-Nanoarchaeum equitans.</title>
        <authorList>
            <person name="Podar M."/>
            <person name="Anderson I."/>
            <person name="Makarova K.S."/>
            <person name="Elkins J.G."/>
            <person name="Ivanova N."/>
            <person name="Wall M.A."/>
            <person name="Lykidis A."/>
            <person name="Mavromatis K."/>
            <person name="Sun H."/>
            <person name="Hudson M.E."/>
            <person name="Chen W."/>
            <person name="Deciu C."/>
            <person name="Hutchison D."/>
            <person name="Eads J.R."/>
            <person name="Anderson A."/>
            <person name="Fernandes F."/>
            <person name="Szeto E."/>
            <person name="Lapidus A."/>
            <person name="Kyrpides N.C."/>
            <person name="Saier M.H.Jr."/>
            <person name="Richardson P.M."/>
            <person name="Rachel R."/>
            <person name="Huber H."/>
            <person name="Eisen J.A."/>
            <person name="Koonin E.V."/>
            <person name="Keller M."/>
            <person name="Stetter K.O."/>
        </authorList>
    </citation>
    <scope>NUCLEOTIDE SEQUENCE [LARGE SCALE GENOMIC DNA]</scope>
    <source>
        <strain evidence="3">KIN4/I / DSM 18386 / JCM 14125</strain>
    </source>
</reference>
<proteinExistence type="predicted"/>
<dbReference type="STRING" id="453591.Igni_0636"/>
<dbReference type="Proteomes" id="UP000000262">
    <property type="component" value="Chromosome"/>
</dbReference>
<organism evidence="2 3">
    <name type="scientific">Ignicoccus hospitalis (strain KIN4/I / DSM 18386 / JCM 14125)</name>
    <dbReference type="NCBI Taxonomy" id="453591"/>
    <lineage>
        <taxon>Archaea</taxon>
        <taxon>Thermoproteota</taxon>
        <taxon>Thermoprotei</taxon>
        <taxon>Desulfurococcales</taxon>
        <taxon>Desulfurococcaceae</taxon>
        <taxon>Ignicoccus</taxon>
    </lineage>
</organism>
<protein>
    <recommendedName>
        <fullName evidence="1">CRISPR-associated protein Cas6 C-terminal domain-containing protein</fullName>
    </recommendedName>
</protein>